<dbReference type="EMBL" id="PNBX01000077">
    <property type="protein sequence ID" value="TMO66351.1"/>
    <property type="molecule type" value="Genomic_DNA"/>
</dbReference>
<protein>
    <recommendedName>
        <fullName evidence="3">DUF2252 domain-containing protein</fullName>
    </recommendedName>
</protein>
<dbReference type="SUPFAM" id="SSF56112">
    <property type="entry name" value="Protein kinase-like (PK-like)"/>
    <property type="match status" value="1"/>
</dbReference>
<dbReference type="PANTHER" id="PTHR39441:SF1">
    <property type="entry name" value="DUF2252 DOMAIN-CONTAINING PROTEIN"/>
    <property type="match status" value="1"/>
</dbReference>
<comment type="caution">
    <text evidence="1">The sequence shown here is derived from an EMBL/GenBank/DDBJ whole genome shotgun (WGS) entry which is preliminary data.</text>
</comment>
<reference evidence="2" key="2">
    <citation type="submission" date="2019-06" db="EMBL/GenBank/DDBJ databases">
        <title>Co-occurence of chitin degradation, pigmentation and bioactivity in marine Pseudoalteromonas.</title>
        <authorList>
            <person name="Sonnenschein E.C."/>
            <person name="Bech P.K."/>
        </authorList>
    </citation>
    <scope>NUCLEOTIDE SEQUENCE [LARGE SCALE GENOMIC DNA]</scope>
    <source>
        <strain evidence="2">S3790</strain>
    </source>
</reference>
<organism evidence="1 2">
    <name type="scientific">Pseudoalteromonas aurantia</name>
    <dbReference type="NCBI Taxonomy" id="43654"/>
    <lineage>
        <taxon>Bacteria</taxon>
        <taxon>Pseudomonadati</taxon>
        <taxon>Pseudomonadota</taxon>
        <taxon>Gammaproteobacteria</taxon>
        <taxon>Alteromonadales</taxon>
        <taxon>Pseudoalteromonadaceae</taxon>
        <taxon>Pseudoalteromonas</taxon>
    </lineage>
</organism>
<proteinExistence type="predicted"/>
<dbReference type="AlphaFoldDB" id="A0A5S3V587"/>
<gene>
    <name evidence="1" type="ORF">CWC19_16410</name>
</gene>
<dbReference type="InterPro" id="IPR018721">
    <property type="entry name" value="DUF2252"/>
</dbReference>
<accession>A0A5S3V587</accession>
<dbReference type="Pfam" id="PF10009">
    <property type="entry name" value="DUF2252"/>
    <property type="match status" value="1"/>
</dbReference>
<evidence type="ECO:0000313" key="2">
    <source>
        <dbReference type="Proteomes" id="UP000307217"/>
    </source>
</evidence>
<dbReference type="Proteomes" id="UP000307217">
    <property type="component" value="Unassembled WGS sequence"/>
</dbReference>
<dbReference type="InterPro" id="IPR011009">
    <property type="entry name" value="Kinase-like_dom_sf"/>
</dbReference>
<dbReference type="OrthoDB" id="1491115at2"/>
<dbReference type="PANTHER" id="PTHR39441">
    <property type="entry name" value="DUF2252 DOMAIN-CONTAINING PROTEIN"/>
    <property type="match status" value="1"/>
</dbReference>
<reference evidence="1 2" key="1">
    <citation type="submission" date="2018-01" db="EMBL/GenBank/DDBJ databases">
        <authorList>
            <person name="Paulsen S."/>
            <person name="Gram L.K."/>
        </authorList>
    </citation>
    <scope>NUCLEOTIDE SEQUENCE [LARGE SCALE GENOMIC DNA]</scope>
    <source>
        <strain evidence="1 2">S3790</strain>
    </source>
</reference>
<evidence type="ECO:0000313" key="1">
    <source>
        <dbReference type="EMBL" id="TMO66351.1"/>
    </source>
</evidence>
<sequence length="439" mass="49518">MIRKNIIRSVLESTDGVSFKQGLAKHKKMASSPFLFFRGSAALMYHDLSNELIDIPKALYSLPLSNIVGDCHTGNFGFISEEGAHGDTLIFAPNDFDDACIGNVAWDLFRFTVSLYLSQVHCKNLQQVSDDLKFRQKPLATEQQTDFAAHAFLTQYLQACDLSVKGELNNQSALTEFDKEHILHKRWQKGLQRMAGGAAFLTSSTLAKELELSSSPIRFKVNPQRFELLNEEQKTDLIAQFSPYVDDTILDCVERLNAGTGSNNMRRYYLLVGPKVTDAQTLALNLCHIVEVKQQRAAAPLKEFSSLSSVNQLNPAHLTVNCQRKMQRRPDLVLDDALWQKSHWLIRSRHHARVGLDPEDFCLGKRAVHKNGFEQFAHSCGFTLALAHMRGDRRSTIFQQKVVEILPSHIDTLIVTAKHYAKQMEADQSLLAQVLNNHV</sequence>
<evidence type="ECO:0008006" key="3">
    <source>
        <dbReference type="Google" id="ProtNLM"/>
    </source>
</evidence>
<dbReference type="RefSeq" id="WP_138592855.1">
    <property type="nucleotide sequence ID" value="NZ_PNBX01000077.1"/>
</dbReference>
<name>A0A5S3V587_9GAMM</name>